<dbReference type="AlphaFoldDB" id="W7V0E4"/>
<dbReference type="OrthoDB" id="1814885at2"/>
<organism evidence="3 4">
    <name type="scientific">Ruminococcus flavefaciens 007c</name>
    <dbReference type="NCBI Taxonomy" id="1341157"/>
    <lineage>
        <taxon>Bacteria</taxon>
        <taxon>Bacillati</taxon>
        <taxon>Bacillota</taxon>
        <taxon>Clostridia</taxon>
        <taxon>Eubacteriales</taxon>
        <taxon>Oscillospiraceae</taxon>
        <taxon>Ruminococcus</taxon>
    </lineage>
</organism>
<dbReference type="Proteomes" id="UP000019365">
    <property type="component" value="Unassembled WGS sequence"/>
</dbReference>
<dbReference type="InterPro" id="IPR016134">
    <property type="entry name" value="Dockerin_dom"/>
</dbReference>
<keyword evidence="1" id="KW-0812">Transmembrane</keyword>
<dbReference type="InterPro" id="IPR036439">
    <property type="entry name" value="Dockerin_dom_sf"/>
</dbReference>
<reference evidence="3 4" key="1">
    <citation type="journal article" date="2014" name="PLoS ONE">
        <title>Rumen cellulosomics: divergent fiber-degrading strategies revealed by comparative genome-wide analysis of six ruminococcal strains.</title>
        <authorList>
            <person name="Dassa B."/>
            <person name="Borovok I."/>
            <person name="Ruimy-Israeli V."/>
            <person name="Lamed R."/>
            <person name="Flint H.J."/>
            <person name="Duncan S.H."/>
            <person name="Henrissat B."/>
            <person name="Coutinho P."/>
            <person name="Morrison M."/>
            <person name="Mosoni P."/>
            <person name="Yeoman C.J."/>
            <person name="White B.A."/>
            <person name="Bayer E.A."/>
        </authorList>
    </citation>
    <scope>NUCLEOTIDE SEQUENCE [LARGE SCALE GENOMIC DNA]</scope>
    <source>
        <strain evidence="3 4">007c</strain>
    </source>
</reference>
<evidence type="ECO:0000313" key="3">
    <source>
        <dbReference type="EMBL" id="EWM54505.1"/>
    </source>
</evidence>
<accession>W7V0E4</accession>
<feature type="domain" description="Dockerin" evidence="2">
    <location>
        <begin position="785"/>
        <end position="862"/>
    </location>
</feature>
<dbReference type="RefSeq" id="WP_037297572.1">
    <property type="nucleotide sequence ID" value="NZ_ATAX01000015.1"/>
</dbReference>
<dbReference type="Gene3D" id="1.10.1330.10">
    <property type="entry name" value="Dockerin domain"/>
    <property type="match status" value="1"/>
</dbReference>
<protein>
    <recommendedName>
        <fullName evidence="2">Dockerin domain-containing protein</fullName>
    </recommendedName>
</protein>
<evidence type="ECO:0000259" key="2">
    <source>
        <dbReference type="PROSITE" id="PS51766"/>
    </source>
</evidence>
<dbReference type="PATRIC" id="fig|1341157.4.peg.885"/>
<keyword evidence="1" id="KW-0472">Membrane</keyword>
<name>W7V0E4_RUMFL</name>
<dbReference type="EMBL" id="ATAX01000015">
    <property type="protein sequence ID" value="EWM54505.1"/>
    <property type="molecule type" value="Genomic_DNA"/>
</dbReference>
<dbReference type="InterPro" id="IPR018247">
    <property type="entry name" value="EF_Hand_1_Ca_BS"/>
</dbReference>
<dbReference type="eggNOG" id="COG4124">
    <property type="taxonomic scope" value="Bacteria"/>
</dbReference>
<comment type="caution">
    <text evidence="3">The sequence shown here is derived from an EMBL/GenBank/DDBJ whole genome shotgun (WGS) entry which is preliminary data.</text>
</comment>
<gene>
    <name evidence="3" type="ORF">RF007C_01795</name>
</gene>
<feature type="transmembrane region" description="Helical" evidence="1">
    <location>
        <begin position="28"/>
        <end position="49"/>
    </location>
</feature>
<sequence>MDYKTMAEIVKSRGDLILEKKRTRRIRLIRITSGVTALCAAAIIGFGIWHNNTAKDPSSLNFNKETTAATTDNVSDVTTVTATNNTSDVTTVTETNKTTDAATVTAADNASAGTTAALDNKHTVTTKVLSTAAAKKTQTTATAATRVTSSQQPAAQTTTVSSSAVTVTTTTESITFINHRRVYYMNKLSAGFAAMLVASSAVPKPVDAVNDIGMRRVPFEVISTKYDINNFSFSEWHNDESLIDIDKNGKFDINDVYRLHCMAKEAEDTGCEELTYDLNNDGLFDSGDVSELIVYYTCFNKIDRSIFESGLYSEDFLKYFAETSEMVHGMYDIFTEALETKKPDLDVDGSGKFDIADVMDIYCFKNIFDSPCVTYDYMDYDNLSFEDKLKVYNELTKNKFPSESETKCIEVLRTIADDELVYPVFSDYLIRYYFENVPFQPEYSDYHYYEILWETRYDERRLYAPEHKDALRDFQYAVEDTEWEMGLPRTDVRADVDLNNIEADYEVYKQKVAEGLLPEPDMNFDGRITFVDHFMIDDIFNNYRYRKSDIYTDDIIDNFLYHFDVNGNGISGDAADCSIAQVYICEKLGIKTQKEKEYEDFRDAWIKGEVTNYSGTNCLEGSRYGLTDPDDLFSLCYNYVYAFTYPKSETRELKYLQYYTDVKAGLAPEPDVDMNGVIDENDYIYAENTLYSQTHTSQNINIVPENVMDNYIRNFDLDGSGVSGDAMDTLIILNYISRECGIDTSDLDIMAEKARGHYTEIPQNETVVTMPIITTTGTTTAVGNDTGLNGDANCDTDIDLSDAILVMQALANPDKYEVGGTSKNHITVQGKKNADVDRSTKGLTANDALCIQQYLIGSRESL</sequence>
<proteinExistence type="predicted"/>
<dbReference type="GO" id="GO:0000272">
    <property type="term" value="P:polysaccharide catabolic process"/>
    <property type="evidence" value="ECO:0007669"/>
    <property type="project" value="InterPro"/>
</dbReference>
<evidence type="ECO:0000256" key="1">
    <source>
        <dbReference type="SAM" id="Phobius"/>
    </source>
</evidence>
<dbReference type="PROSITE" id="PS51766">
    <property type="entry name" value="DOCKERIN"/>
    <property type="match status" value="1"/>
</dbReference>
<evidence type="ECO:0000313" key="4">
    <source>
        <dbReference type="Proteomes" id="UP000019365"/>
    </source>
</evidence>
<dbReference type="PROSITE" id="PS00018">
    <property type="entry name" value="EF_HAND_1"/>
    <property type="match status" value="1"/>
</dbReference>
<dbReference type="SUPFAM" id="SSF63446">
    <property type="entry name" value="Type I dockerin domain"/>
    <property type="match status" value="1"/>
</dbReference>
<keyword evidence="1" id="KW-1133">Transmembrane helix</keyword>
<keyword evidence="4" id="KW-1185">Reference proteome</keyword>